<dbReference type="InterPro" id="IPR036396">
    <property type="entry name" value="Cyt_P450_sf"/>
</dbReference>
<organism evidence="9 10">
    <name type="scientific">Rhypophila decipiens</name>
    <dbReference type="NCBI Taxonomy" id="261697"/>
    <lineage>
        <taxon>Eukaryota</taxon>
        <taxon>Fungi</taxon>
        <taxon>Dikarya</taxon>
        <taxon>Ascomycota</taxon>
        <taxon>Pezizomycotina</taxon>
        <taxon>Sordariomycetes</taxon>
        <taxon>Sordariomycetidae</taxon>
        <taxon>Sordariales</taxon>
        <taxon>Naviculisporaceae</taxon>
        <taxon>Rhypophila</taxon>
    </lineage>
</organism>
<dbReference type="PANTHER" id="PTHR24305:SF77">
    <property type="entry name" value="CYTOCHROME P450 MONOOXYGENASE"/>
    <property type="match status" value="1"/>
</dbReference>
<accession>A0AAN6Y0A6</accession>
<dbReference type="PRINTS" id="PR00463">
    <property type="entry name" value="EP450I"/>
</dbReference>
<keyword evidence="10" id="KW-1185">Reference proteome</keyword>
<feature type="binding site" description="axial binding residue" evidence="8">
    <location>
        <position position="442"/>
    </location>
    <ligand>
        <name>heme</name>
        <dbReference type="ChEBI" id="CHEBI:30413"/>
    </ligand>
    <ligandPart>
        <name>Fe</name>
        <dbReference type="ChEBI" id="CHEBI:18248"/>
    </ligandPart>
</feature>
<dbReference type="CDD" id="cd11060">
    <property type="entry name" value="CYP57A1-like"/>
    <property type="match status" value="1"/>
</dbReference>
<gene>
    <name evidence="9" type="ORF">QBC37DRAFT_429563</name>
</gene>
<dbReference type="InterPro" id="IPR002401">
    <property type="entry name" value="Cyt_P450_E_grp-I"/>
</dbReference>
<evidence type="ECO:0000256" key="7">
    <source>
        <dbReference type="ARBA" id="ARBA00023033"/>
    </source>
</evidence>
<name>A0AAN6Y0A6_9PEZI</name>
<comment type="similarity">
    <text evidence="2">Belongs to the cytochrome P450 family.</text>
</comment>
<reference evidence="9" key="2">
    <citation type="submission" date="2023-05" db="EMBL/GenBank/DDBJ databases">
        <authorList>
            <consortium name="Lawrence Berkeley National Laboratory"/>
            <person name="Steindorff A."/>
            <person name="Hensen N."/>
            <person name="Bonometti L."/>
            <person name="Westerberg I."/>
            <person name="Brannstrom I.O."/>
            <person name="Guillou S."/>
            <person name="Cros-Aarteil S."/>
            <person name="Calhoun S."/>
            <person name="Haridas S."/>
            <person name="Kuo A."/>
            <person name="Mondo S."/>
            <person name="Pangilinan J."/>
            <person name="Riley R."/>
            <person name="Labutti K."/>
            <person name="Andreopoulos B."/>
            <person name="Lipzen A."/>
            <person name="Chen C."/>
            <person name="Yanf M."/>
            <person name="Daum C."/>
            <person name="Ng V."/>
            <person name="Clum A."/>
            <person name="Ohm R."/>
            <person name="Martin F."/>
            <person name="Silar P."/>
            <person name="Natvig D."/>
            <person name="Lalanne C."/>
            <person name="Gautier V."/>
            <person name="Ament-Velasquez S.L."/>
            <person name="Kruys A."/>
            <person name="Hutchinson M.I."/>
            <person name="Powell A.J."/>
            <person name="Barry K."/>
            <person name="Miller A.N."/>
            <person name="Grigoriev I.V."/>
            <person name="Debuchy R."/>
            <person name="Gladieux P."/>
            <person name="Thoren M.H."/>
            <person name="Johannesson H."/>
        </authorList>
    </citation>
    <scope>NUCLEOTIDE SEQUENCE</scope>
    <source>
        <strain evidence="9">PSN293</strain>
    </source>
</reference>
<dbReference type="AlphaFoldDB" id="A0AAN6Y0A6"/>
<evidence type="ECO:0000313" key="9">
    <source>
        <dbReference type="EMBL" id="KAK4209936.1"/>
    </source>
</evidence>
<keyword evidence="7" id="KW-0503">Monooxygenase</keyword>
<keyword evidence="4 8" id="KW-0479">Metal-binding</keyword>
<evidence type="ECO:0000256" key="2">
    <source>
        <dbReference type="ARBA" id="ARBA00010617"/>
    </source>
</evidence>
<dbReference type="GO" id="GO:0005506">
    <property type="term" value="F:iron ion binding"/>
    <property type="evidence" value="ECO:0007669"/>
    <property type="project" value="InterPro"/>
</dbReference>
<keyword evidence="5" id="KW-0560">Oxidoreductase</keyword>
<dbReference type="InterPro" id="IPR001128">
    <property type="entry name" value="Cyt_P450"/>
</dbReference>
<keyword evidence="6 8" id="KW-0408">Iron</keyword>
<dbReference type="Proteomes" id="UP001301769">
    <property type="component" value="Unassembled WGS sequence"/>
</dbReference>
<dbReference type="PANTHER" id="PTHR24305">
    <property type="entry name" value="CYTOCHROME P450"/>
    <property type="match status" value="1"/>
</dbReference>
<sequence>MAYILIGFLALLSFYMITALTSWYRLRRFPGPILATFSWIWLTFACQSGRSDEIYLAMRRKYKAPLIRIAPDFLFTDNAEIIRHINGARSPYVRDDWYRGFTVNPYVPSMLSATDEKTHNFLKSKTNPGYYGRDVPGLETGINSQILSLKSYIRDRYISTATQLKFMDLGKAIEYYALDAITMVGFGKEWGFLRADEDLNSFIETVSTVAPFIQLCTDIPFARNLFMSKVMLKLVGPKYTDKKGFGNLMRVSREAIEKRFGGEPGKGQDLLESFMRRGLSMAECEAEIPTLVIAGSDTTAGVIRSGLLHLMTSPKAYHRLQAEIDDAIGTGKVSWPISHVEARELPYLQAVIYEAIRINPPNQILMPKVVPAGGDVLLGKYRVPAGTKIGVNSMAVQRDTAVFGDDVDLFRPERFLEGPTVEKRLEMERQVDLSWGYGRYICSGKLVAQMELNKVFFELLRDFDFQLVNPQAPWTRRLHIVYFVKDMWVKVTERDKVQSAER</sequence>
<protein>
    <submittedName>
        <fullName evidence="9">Cytochrome P450</fullName>
    </submittedName>
</protein>
<evidence type="ECO:0000256" key="3">
    <source>
        <dbReference type="ARBA" id="ARBA00022617"/>
    </source>
</evidence>
<dbReference type="GO" id="GO:0004497">
    <property type="term" value="F:monooxygenase activity"/>
    <property type="evidence" value="ECO:0007669"/>
    <property type="project" value="UniProtKB-KW"/>
</dbReference>
<dbReference type="InterPro" id="IPR050121">
    <property type="entry name" value="Cytochrome_P450_monoxygenase"/>
</dbReference>
<evidence type="ECO:0000256" key="5">
    <source>
        <dbReference type="ARBA" id="ARBA00023002"/>
    </source>
</evidence>
<dbReference type="GO" id="GO:0020037">
    <property type="term" value="F:heme binding"/>
    <property type="evidence" value="ECO:0007669"/>
    <property type="project" value="InterPro"/>
</dbReference>
<comment type="cofactor">
    <cofactor evidence="1 8">
        <name>heme</name>
        <dbReference type="ChEBI" id="CHEBI:30413"/>
    </cofactor>
</comment>
<dbReference type="SUPFAM" id="SSF48264">
    <property type="entry name" value="Cytochrome P450"/>
    <property type="match status" value="1"/>
</dbReference>
<dbReference type="GO" id="GO:0016705">
    <property type="term" value="F:oxidoreductase activity, acting on paired donors, with incorporation or reduction of molecular oxygen"/>
    <property type="evidence" value="ECO:0007669"/>
    <property type="project" value="InterPro"/>
</dbReference>
<reference evidence="9" key="1">
    <citation type="journal article" date="2023" name="Mol. Phylogenet. Evol.">
        <title>Genome-scale phylogeny and comparative genomics of the fungal order Sordariales.</title>
        <authorList>
            <person name="Hensen N."/>
            <person name="Bonometti L."/>
            <person name="Westerberg I."/>
            <person name="Brannstrom I.O."/>
            <person name="Guillou S."/>
            <person name="Cros-Aarteil S."/>
            <person name="Calhoun S."/>
            <person name="Haridas S."/>
            <person name="Kuo A."/>
            <person name="Mondo S."/>
            <person name="Pangilinan J."/>
            <person name="Riley R."/>
            <person name="LaButti K."/>
            <person name="Andreopoulos B."/>
            <person name="Lipzen A."/>
            <person name="Chen C."/>
            <person name="Yan M."/>
            <person name="Daum C."/>
            <person name="Ng V."/>
            <person name="Clum A."/>
            <person name="Steindorff A."/>
            <person name="Ohm R.A."/>
            <person name="Martin F."/>
            <person name="Silar P."/>
            <person name="Natvig D.O."/>
            <person name="Lalanne C."/>
            <person name="Gautier V."/>
            <person name="Ament-Velasquez S.L."/>
            <person name="Kruys A."/>
            <person name="Hutchinson M.I."/>
            <person name="Powell A.J."/>
            <person name="Barry K."/>
            <person name="Miller A.N."/>
            <person name="Grigoriev I.V."/>
            <person name="Debuchy R."/>
            <person name="Gladieux P."/>
            <person name="Hiltunen Thoren M."/>
            <person name="Johannesson H."/>
        </authorList>
    </citation>
    <scope>NUCLEOTIDE SEQUENCE</scope>
    <source>
        <strain evidence="9">PSN293</strain>
    </source>
</reference>
<evidence type="ECO:0000313" key="10">
    <source>
        <dbReference type="Proteomes" id="UP001301769"/>
    </source>
</evidence>
<dbReference type="PRINTS" id="PR00385">
    <property type="entry name" value="P450"/>
</dbReference>
<evidence type="ECO:0000256" key="1">
    <source>
        <dbReference type="ARBA" id="ARBA00001971"/>
    </source>
</evidence>
<proteinExistence type="inferred from homology"/>
<evidence type="ECO:0000256" key="6">
    <source>
        <dbReference type="ARBA" id="ARBA00023004"/>
    </source>
</evidence>
<evidence type="ECO:0000256" key="4">
    <source>
        <dbReference type="ARBA" id="ARBA00022723"/>
    </source>
</evidence>
<keyword evidence="3 8" id="KW-0349">Heme</keyword>
<evidence type="ECO:0000256" key="8">
    <source>
        <dbReference type="PIRSR" id="PIRSR602401-1"/>
    </source>
</evidence>
<dbReference type="EMBL" id="MU858189">
    <property type="protein sequence ID" value="KAK4209936.1"/>
    <property type="molecule type" value="Genomic_DNA"/>
</dbReference>
<dbReference type="Gene3D" id="1.10.630.10">
    <property type="entry name" value="Cytochrome P450"/>
    <property type="match status" value="1"/>
</dbReference>
<dbReference type="Pfam" id="PF00067">
    <property type="entry name" value="p450"/>
    <property type="match status" value="1"/>
</dbReference>
<comment type="caution">
    <text evidence="9">The sequence shown here is derived from an EMBL/GenBank/DDBJ whole genome shotgun (WGS) entry which is preliminary data.</text>
</comment>